<name>A0A8J5N241_HOMAM</name>
<accession>A0A8J5N241</accession>
<dbReference type="Proteomes" id="UP000747542">
    <property type="component" value="Unassembled WGS sequence"/>
</dbReference>
<gene>
    <name evidence="1" type="ORF">Hamer_G000688</name>
</gene>
<sequence>MTQEFSGERTLAARPCTSPGWGYSPRNIILDFVVSGYHQAGLPAAAASLATVLSWAGCCLPVLAAAAAASLATASAALDAYCSRPRHCPVLATACCCPRHHPVLGWPLLLLPWTACCCHSLDTVCLGWPLLLP</sequence>
<evidence type="ECO:0000313" key="1">
    <source>
        <dbReference type="EMBL" id="KAG7171777.1"/>
    </source>
</evidence>
<protein>
    <submittedName>
        <fullName evidence="1">Uncharacterized protein</fullName>
    </submittedName>
</protein>
<organism evidence="1 2">
    <name type="scientific">Homarus americanus</name>
    <name type="common">American lobster</name>
    <dbReference type="NCBI Taxonomy" id="6706"/>
    <lineage>
        <taxon>Eukaryota</taxon>
        <taxon>Metazoa</taxon>
        <taxon>Ecdysozoa</taxon>
        <taxon>Arthropoda</taxon>
        <taxon>Crustacea</taxon>
        <taxon>Multicrustacea</taxon>
        <taxon>Malacostraca</taxon>
        <taxon>Eumalacostraca</taxon>
        <taxon>Eucarida</taxon>
        <taxon>Decapoda</taxon>
        <taxon>Pleocyemata</taxon>
        <taxon>Astacidea</taxon>
        <taxon>Nephropoidea</taxon>
        <taxon>Nephropidae</taxon>
        <taxon>Homarus</taxon>
    </lineage>
</organism>
<keyword evidence="2" id="KW-1185">Reference proteome</keyword>
<comment type="caution">
    <text evidence="1">The sequence shown here is derived from an EMBL/GenBank/DDBJ whole genome shotgun (WGS) entry which is preliminary data.</text>
</comment>
<proteinExistence type="predicted"/>
<dbReference type="EMBL" id="JAHLQT010011632">
    <property type="protein sequence ID" value="KAG7171777.1"/>
    <property type="molecule type" value="Genomic_DNA"/>
</dbReference>
<reference evidence="1" key="1">
    <citation type="journal article" date="2021" name="Sci. Adv.">
        <title>The American lobster genome reveals insights on longevity, neural, and immune adaptations.</title>
        <authorList>
            <person name="Polinski J.M."/>
            <person name="Zimin A.V."/>
            <person name="Clark K.F."/>
            <person name="Kohn A.B."/>
            <person name="Sadowski N."/>
            <person name="Timp W."/>
            <person name="Ptitsyn A."/>
            <person name="Khanna P."/>
            <person name="Romanova D.Y."/>
            <person name="Williams P."/>
            <person name="Greenwood S.J."/>
            <person name="Moroz L.L."/>
            <person name="Walt D.R."/>
            <person name="Bodnar A.G."/>
        </authorList>
    </citation>
    <scope>NUCLEOTIDE SEQUENCE</scope>
    <source>
        <strain evidence="1">GMGI-L3</strain>
    </source>
</reference>
<evidence type="ECO:0000313" key="2">
    <source>
        <dbReference type="Proteomes" id="UP000747542"/>
    </source>
</evidence>
<dbReference type="AlphaFoldDB" id="A0A8J5N241"/>